<accession>A0A255Y793</accession>
<reference evidence="2 3" key="1">
    <citation type="submission" date="2017-07" db="EMBL/GenBank/DDBJ databases">
        <title>Sandarakinorhabdus cyanobacteriorum sp. nov., a novel bacterium isolated from cyanobacterial aggregates in a eutrophic lake.</title>
        <authorList>
            <person name="Cai H."/>
        </authorList>
    </citation>
    <scope>NUCLEOTIDE SEQUENCE [LARGE SCALE GENOMIC DNA]</scope>
    <source>
        <strain evidence="2 3">TH057</strain>
    </source>
</reference>
<evidence type="ECO:0000313" key="3">
    <source>
        <dbReference type="Proteomes" id="UP000216991"/>
    </source>
</evidence>
<gene>
    <name evidence="2" type="ORF">CHU93_14820</name>
</gene>
<evidence type="ECO:0000313" key="2">
    <source>
        <dbReference type="EMBL" id="OYQ25099.1"/>
    </source>
</evidence>
<evidence type="ECO:0000256" key="1">
    <source>
        <dbReference type="SAM" id="SignalP"/>
    </source>
</evidence>
<name>A0A255Y793_9SPHN</name>
<sequence length="169" mass="17808">MHTEIKWQHLALALAGLILVAWAAPSPAQALQGPAQLALHDVARLRTQVAGFAGAPARLDPALVVPRCPDPALSWARSDVVRVDCAVPAWTLYVPIDQPAGSTARAAAARPAIRRGDRVVVEAGGNGFAVSQEAEAERDADGTRIALKTPAGRRLIGRIEEGGRVIIPR</sequence>
<comment type="caution">
    <text evidence="2">The sequence shown here is derived from an EMBL/GenBank/DDBJ whole genome shotgun (WGS) entry which is preliminary data.</text>
</comment>
<keyword evidence="1" id="KW-0732">Signal</keyword>
<dbReference type="EMBL" id="NOXT01000123">
    <property type="protein sequence ID" value="OYQ25099.1"/>
    <property type="molecule type" value="Genomic_DNA"/>
</dbReference>
<dbReference type="AlphaFoldDB" id="A0A255Y793"/>
<dbReference type="Proteomes" id="UP000216991">
    <property type="component" value="Unassembled WGS sequence"/>
</dbReference>
<keyword evidence="3" id="KW-1185">Reference proteome</keyword>
<protein>
    <recommendedName>
        <fullName evidence="4">Flagella basal body P-ring formation protein FlgA C-terminal domain-containing protein</fullName>
    </recommendedName>
</protein>
<evidence type="ECO:0008006" key="4">
    <source>
        <dbReference type="Google" id="ProtNLM"/>
    </source>
</evidence>
<dbReference type="Gene3D" id="2.30.30.760">
    <property type="match status" value="1"/>
</dbReference>
<feature type="chain" id="PRO_5012761849" description="Flagella basal body P-ring formation protein FlgA C-terminal domain-containing protein" evidence="1">
    <location>
        <begin position="24"/>
        <end position="169"/>
    </location>
</feature>
<feature type="signal peptide" evidence="1">
    <location>
        <begin position="1"/>
        <end position="23"/>
    </location>
</feature>
<dbReference type="RefSeq" id="WP_133064424.1">
    <property type="nucleotide sequence ID" value="NZ_NOXT01000123.1"/>
</dbReference>
<organism evidence="2 3">
    <name type="scientific">Sandarakinorhabdus cyanobacteriorum</name>
    <dbReference type="NCBI Taxonomy" id="1981098"/>
    <lineage>
        <taxon>Bacteria</taxon>
        <taxon>Pseudomonadati</taxon>
        <taxon>Pseudomonadota</taxon>
        <taxon>Alphaproteobacteria</taxon>
        <taxon>Sphingomonadales</taxon>
        <taxon>Sphingosinicellaceae</taxon>
        <taxon>Sandarakinorhabdus</taxon>
    </lineage>
</organism>
<proteinExistence type="predicted"/>
<dbReference type="OrthoDB" id="7408548at2"/>